<dbReference type="Pfam" id="PF01569">
    <property type="entry name" value="PAP2"/>
    <property type="match status" value="1"/>
</dbReference>
<keyword evidence="1" id="KW-0812">Transmembrane</keyword>
<feature type="transmembrane region" description="Helical" evidence="1">
    <location>
        <begin position="84"/>
        <end position="106"/>
    </location>
</feature>
<dbReference type="PANTHER" id="PTHR14969:SF13">
    <property type="entry name" value="AT30094P"/>
    <property type="match status" value="1"/>
</dbReference>
<dbReference type="RefSeq" id="WP_309390511.1">
    <property type="nucleotide sequence ID" value="NZ_JADBEO010000013.1"/>
</dbReference>
<feature type="domain" description="Phosphatidic acid phosphatase type 2/haloperoxidase" evidence="2">
    <location>
        <begin position="113"/>
        <end position="226"/>
    </location>
</feature>
<evidence type="ECO:0000313" key="4">
    <source>
        <dbReference type="Proteomes" id="UP001181622"/>
    </source>
</evidence>
<evidence type="ECO:0000313" key="3">
    <source>
        <dbReference type="EMBL" id="MDR4306542.1"/>
    </source>
</evidence>
<feature type="transmembrane region" description="Helical" evidence="1">
    <location>
        <begin position="20"/>
        <end position="40"/>
    </location>
</feature>
<accession>A0ABU1DEN2</accession>
<dbReference type="SMART" id="SM00014">
    <property type="entry name" value="acidPPc"/>
    <property type="match status" value="1"/>
</dbReference>
<comment type="caution">
    <text evidence="3">The sequence shown here is derived from an EMBL/GenBank/DDBJ whole genome shotgun (WGS) entry which is preliminary data.</text>
</comment>
<sequence length="255" mass="27410">MSLSEKAPPSTQSRIASWRLPEFGPLIGFAGVAGLGFAFVKIADEMVEGETHDFDSAILLALRQAGDPKQPIGPHWLEGAMIDLTSLGSVPVLTLLSVLAITYFLVARRYASALFLSIAITGGALLNAGLKIGFARPRPDMVEHLVSVQSLSFPSGHAMSSAVIYLTIGALLAQSEPRWALRGYILTVSVLLTLAIGVSRVFLGVHYPTDVLAGWSLGAAWALLCWMVARWLRPQDHETERGKGRPAPRIRPSSS</sequence>
<dbReference type="SUPFAM" id="SSF48317">
    <property type="entry name" value="Acid phosphatase/Vanadium-dependent haloperoxidase"/>
    <property type="match status" value="1"/>
</dbReference>
<dbReference type="Gene3D" id="1.20.144.10">
    <property type="entry name" value="Phosphatidic acid phosphatase type 2/haloperoxidase"/>
    <property type="match status" value="2"/>
</dbReference>
<organism evidence="3 4">
    <name type="scientific">Chelatococcus sambhunathii</name>
    <dbReference type="NCBI Taxonomy" id="363953"/>
    <lineage>
        <taxon>Bacteria</taxon>
        <taxon>Pseudomonadati</taxon>
        <taxon>Pseudomonadota</taxon>
        <taxon>Alphaproteobacteria</taxon>
        <taxon>Hyphomicrobiales</taxon>
        <taxon>Chelatococcaceae</taxon>
        <taxon>Chelatococcus</taxon>
    </lineage>
</organism>
<keyword evidence="4" id="KW-1185">Reference proteome</keyword>
<gene>
    <name evidence="3" type="ORF">IHQ68_07920</name>
</gene>
<dbReference type="EMBL" id="JADBEO010000013">
    <property type="protein sequence ID" value="MDR4306542.1"/>
    <property type="molecule type" value="Genomic_DNA"/>
</dbReference>
<feature type="transmembrane region" description="Helical" evidence="1">
    <location>
        <begin position="184"/>
        <end position="205"/>
    </location>
</feature>
<dbReference type="PANTHER" id="PTHR14969">
    <property type="entry name" value="SPHINGOSINE-1-PHOSPHATE PHOSPHOHYDROLASE"/>
    <property type="match status" value="1"/>
</dbReference>
<protein>
    <submittedName>
        <fullName evidence="3">Phosphatase PAP2 family protein</fullName>
    </submittedName>
</protein>
<feature type="transmembrane region" description="Helical" evidence="1">
    <location>
        <begin position="211"/>
        <end position="232"/>
    </location>
</feature>
<feature type="transmembrane region" description="Helical" evidence="1">
    <location>
        <begin position="154"/>
        <end position="172"/>
    </location>
</feature>
<reference evidence="3" key="1">
    <citation type="submission" date="2020-10" db="EMBL/GenBank/DDBJ databases">
        <authorList>
            <person name="Abbas A."/>
            <person name="Razzaq R."/>
            <person name="Waqas M."/>
            <person name="Abbas N."/>
            <person name="Nielsen T.K."/>
            <person name="Hansen L.H."/>
            <person name="Hussain S."/>
            <person name="Shahid M."/>
        </authorList>
    </citation>
    <scope>NUCLEOTIDE SEQUENCE</scope>
    <source>
        <strain evidence="3">S14</strain>
    </source>
</reference>
<evidence type="ECO:0000259" key="2">
    <source>
        <dbReference type="SMART" id="SM00014"/>
    </source>
</evidence>
<keyword evidence="1" id="KW-0472">Membrane</keyword>
<proteinExistence type="predicted"/>
<evidence type="ECO:0000256" key="1">
    <source>
        <dbReference type="SAM" id="Phobius"/>
    </source>
</evidence>
<dbReference type="InterPro" id="IPR000326">
    <property type="entry name" value="PAP2/HPO"/>
</dbReference>
<keyword evidence="1" id="KW-1133">Transmembrane helix</keyword>
<dbReference type="InterPro" id="IPR036938">
    <property type="entry name" value="PAP2/HPO_sf"/>
</dbReference>
<name>A0ABU1DEN2_9HYPH</name>
<dbReference type="CDD" id="cd03392">
    <property type="entry name" value="PAP2_like_2"/>
    <property type="match status" value="1"/>
</dbReference>
<dbReference type="Proteomes" id="UP001181622">
    <property type="component" value="Unassembled WGS sequence"/>
</dbReference>
<feature type="transmembrane region" description="Helical" evidence="1">
    <location>
        <begin position="113"/>
        <end position="134"/>
    </location>
</feature>